<gene>
    <name evidence="2" type="ORF">BD833_1139</name>
</gene>
<organism evidence="2 3">
    <name type="scientific">Blastococcus xanthinilyticus</name>
    <dbReference type="NCBI Taxonomy" id="1564164"/>
    <lineage>
        <taxon>Bacteria</taxon>
        <taxon>Bacillati</taxon>
        <taxon>Actinomycetota</taxon>
        <taxon>Actinomycetes</taxon>
        <taxon>Geodermatophilales</taxon>
        <taxon>Geodermatophilaceae</taxon>
        <taxon>Blastococcus</taxon>
    </lineage>
</organism>
<dbReference type="InterPro" id="IPR041581">
    <property type="entry name" value="Glyoxalase_6"/>
</dbReference>
<reference evidence="2 3" key="1">
    <citation type="submission" date="2019-07" db="EMBL/GenBank/DDBJ databases">
        <title>Genomic Encyclopedia of Archaeal and Bacterial Type Strains, Phase II (KMG-II): from individual species to whole genera.</title>
        <authorList>
            <person name="Goeker M."/>
        </authorList>
    </citation>
    <scope>NUCLEOTIDE SEQUENCE [LARGE SCALE GENOMIC DNA]</scope>
    <source>
        <strain evidence="2 3">DSM 46842</strain>
    </source>
</reference>
<evidence type="ECO:0000259" key="1">
    <source>
        <dbReference type="Pfam" id="PF18029"/>
    </source>
</evidence>
<sequence length="141" mass="15594">MALDFQVTIDCRSPHELADWWAEALGWAVEPQDEAFIRRMVAAGMAAESDTTTHRGRLVWRVGAALTPPEPGRPRVLFQAVPEPKTGKNRLHLDVRVGAEQREAEVARLVALGATELWRGSQGPLQWVTLADPEGNEFCLA</sequence>
<dbReference type="EMBL" id="VNHW01000013">
    <property type="protein sequence ID" value="TYP84749.1"/>
    <property type="molecule type" value="Genomic_DNA"/>
</dbReference>
<proteinExistence type="predicted"/>
<dbReference type="PANTHER" id="PTHR35908">
    <property type="entry name" value="HYPOTHETICAL FUSION PROTEIN"/>
    <property type="match status" value="1"/>
</dbReference>
<feature type="domain" description="Glyoxalase-like" evidence="1">
    <location>
        <begin position="6"/>
        <end position="140"/>
    </location>
</feature>
<dbReference type="AlphaFoldDB" id="A0A5S5CRC9"/>
<name>A0A5S5CRC9_9ACTN</name>
<evidence type="ECO:0000313" key="3">
    <source>
        <dbReference type="Proteomes" id="UP000322499"/>
    </source>
</evidence>
<dbReference type="InterPro" id="IPR029068">
    <property type="entry name" value="Glyas_Bleomycin-R_OHBP_Dase"/>
</dbReference>
<protein>
    <recommendedName>
        <fullName evidence="1">Glyoxalase-like domain-containing protein</fullName>
    </recommendedName>
</protein>
<dbReference type="Proteomes" id="UP000322499">
    <property type="component" value="Unassembled WGS sequence"/>
</dbReference>
<dbReference type="SUPFAM" id="SSF54593">
    <property type="entry name" value="Glyoxalase/Bleomycin resistance protein/Dihydroxybiphenyl dioxygenase"/>
    <property type="match status" value="1"/>
</dbReference>
<comment type="caution">
    <text evidence="2">The sequence shown here is derived from an EMBL/GenBank/DDBJ whole genome shotgun (WGS) entry which is preliminary data.</text>
</comment>
<dbReference type="RefSeq" id="WP_166534511.1">
    <property type="nucleotide sequence ID" value="NZ_VNHW01000013.1"/>
</dbReference>
<dbReference type="Pfam" id="PF18029">
    <property type="entry name" value="Glyoxalase_6"/>
    <property type="match status" value="1"/>
</dbReference>
<keyword evidence="3" id="KW-1185">Reference proteome</keyword>
<dbReference type="PANTHER" id="PTHR35908:SF1">
    <property type="entry name" value="CONSERVED PROTEIN"/>
    <property type="match status" value="1"/>
</dbReference>
<accession>A0A5S5CRC9</accession>
<evidence type="ECO:0000313" key="2">
    <source>
        <dbReference type="EMBL" id="TYP84749.1"/>
    </source>
</evidence>
<dbReference type="Gene3D" id="3.10.180.10">
    <property type="entry name" value="2,3-Dihydroxybiphenyl 1,2-Dioxygenase, domain 1"/>
    <property type="match status" value="1"/>
</dbReference>